<reference evidence="10 11" key="1">
    <citation type="submission" date="2016-10" db="EMBL/GenBank/DDBJ databases">
        <authorList>
            <person name="de Groot N.N."/>
        </authorList>
    </citation>
    <scope>NUCLEOTIDE SEQUENCE [LARGE SCALE GENOMIC DNA]</scope>
    <source>
        <strain evidence="10 11">B7-7</strain>
    </source>
</reference>
<evidence type="ECO:0000256" key="6">
    <source>
        <dbReference type="ARBA" id="ARBA00023012"/>
    </source>
</evidence>
<dbReference type="GO" id="GO:0005886">
    <property type="term" value="C:plasma membrane"/>
    <property type="evidence" value="ECO:0007669"/>
    <property type="project" value="UniProtKB-ARBA"/>
</dbReference>
<dbReference type="EC" id="2.7.13.3" evidence="2"/>
<dbReference type="Proteomes" id="UP000199496">
    <property type="component" value="Unassembled WGS sequence"/>
</dbReference>
<dbReference type="InterPro" id="IPR036097">
    <property type="entry name" value="HisK_dim/P_sf"/>
</dbReference>
<dbReference type="InterPro" id="IPR050736">
    <property type="entry name" value="Sensor_HK_Regulatory"/>
</dbReference>
<dbReference type="SUPFAM" id="SSF47384">
    <property type="entry name" value="Homodimeric domain of signal transducing histidine kinase"/>
    <property type="match status" value="1"/>
</dbReference>
<keyword evidence="7" id="KW-0472">Membrane</keyword>
<dbReference type="InterPro" id="IPR004358">
    <property type="entry name" value="Sig_transdc_His_kin-like_C"/>
</dbReference>
<dbReference type="EMBL" id="FOFO01000005">
    <property type="protein sequence ID" value="SEP74407.1"/>
    <property type="molecule type" value="Genomic_DNA"/>
</dbReference>
<feature type="coiled-coil region" evidence="8">
    <location>
        <begin position="87"/>
        <end position="121"/>
    </location>
</feature>
<dbReference type="FunFam" id="3.30.565.10:FF:000006">
    <property type="entry name" value="Sensor histidine kinase WalK"/>
    <property type="match status" value="1"/>
</dbReference>
<dbReference type="SMART" id="SM00388">
    <property type="entry name" value="HisKA"/>
    <property type="match status" value="1"/>
</dbReference>
<evidence type="ECO:0000256" key="2">
    <source>
        <dbReference type="ARBA" id="ARBA00012438"/>
    </source>
</evidence>
<dbReference type="AlphaFoldDB" id="A0A1H9AD32"/>
<dbReference type="PANTHER" id="PTHR43711:SF30">
    <property type="entry name" value="HISTIDINE KINASE"/>
    <property type="match status" value="1"/>
</dbReference>
<evidence type="ECO:0000256" key="7">
    <source>
        <dbReference type="ARBA" id="ARBA00023136"/>
    </source>
</evidence>
<dbReference type="PRINTS" id="PR00344">
    <property type="entry name" value="BCTRLSENSOR"/>
</dbReference>
<dbReference type="PANTHER" id="PTHR43711">
    <property type="entry name" value="TWO-COMPONENT HISTIDINE KINASE"/>
    <property type="match status" value="1"/>
</dbReference>
<dbReference type="InterPro" id="IPR005467">
    <property type="entry name" value="His_kinase_dom"/>
</dbReference>
<evidence type="ECO:0000313" key="11">
    <source>
        <dbReference type="Proteomes" id="UP000199496"/>
    </source>
</evidence>
<dbReference type="InterPro" id="IPR036890">
    <property type="entry name" value="HATPase_C_sf"/>
</dbReference>
<keyword evidence="4" id="KW-0808">Transferase</keyword>
<evidence type="ECO:0000256" key="1">
    <source>
        <dbReference type="ARBA" id="ARBA00000085"/>
    </source>
</evidence>
<dbReference type="InterPro" id="IPR003661">
    <property type="entry name" value="HisK_dim/P_dom"/>
</dbReference>
<keyword evidence="11" id="KW-1185">Reference proteome</keyword>
<evidence type="ECO:0000256" key="8">
    <source>
        <dbReference type="SAM" id="Coils"/>
    </source>
</evidence>
<dbReference type="InterPro" id="IPR003594">
    <property type="entry name" value="HATPase_dom"/>
</dbReference>
<dbReference type="PROSITE" id="PS50109">
    <property type="entry name" value="HIS_KIN"/>
    <property type="match status" value="1"/>
</dbReference>
<accession>A0A1H9AD32</accession>
<dbReference type="CDD" id="cd16922">
    <property type="entry name" value="HATPase_EvgS-ArcB-TorS-like"/>
    <property type="match status" value="1"/>
</dbReference>
<keyword evidence="3" id="KW-0597">Phosphoprotein</keyword>
<dbReference type="Pfam" id="PF00512">
    <property type="entry name" value="HisKA"/>
    <property type="match status" value="1"/>
</dbReference>
<gene>
    <name evidence="10" type="ORF">SAMN05421693_1056</name>
</gene>
<keyword evidence="8" id="KW-0175">Coiled coil</keyword>
<evidence type="ECO:0000256" key="3">
    <source>
        <dbReference type="ARBA" id="ARBA00022553"/>
    </source>
</evidence>
<dbReference type="STRING" id="867345.SAMN05421693_1056"/>
<comment type="catalytic activity">
    <reaction evidence="1">
        <text>ATP + protein L-histidine = ADP + protein N-phospho-L-histidine.</text>
        <dbReference type="EC" id="2.7.13.3"/>
    </reaction>
</comment>
<evidence type="ECO:0000313" key="10">
    <source>
        <dbReference type="EMBL" id="SEP74407.1"/>
    </source>
</evidence>
<evidence type="ECO:0000259" key="9">
    <source>
        <dbReference type="PROSITE" id="PS50109"/>
    </source>
</evidence>
<feature type="domain" description="Histidine kinase" evidence="9">
    <location>
        <begin position="128"/>
        <end position="348"/>
    </location>
</feature>
<dbReference type="GO" id="GO:0000155">
    <property type="term" value="F:phosphorelay sensor kinase activity"/>
    <property type="evidence" value="ECO:0007669"/>
    <property type="project" value="InterPro"/>
</dbReference>
<dbReference type="SMART" id="SM00387">
    <property type="entry name" value="HATPase_c"/>
    <property type="match status" value="1"/>
</dbReference>
<protein>
    <recommendedName>
        <fullName evidence="2">histidine kinase</fullName>
        <ecNumber evidence="2">2.7.13.3</ecNumber>
    </recommendedName>
</protein>
<keyword evidence="5 10" id="KW-0418">Kinase</keyword>
<dbReference type="RefSeq" id="WP_238375826.1">
    <property type="nucleotide sequence ID" value="NZ_FOFO01000005.1"/>
</dbReference>
<dbReference type="FunFam" id="1.10.287.130:FF:000001">
    <property type="entry name" value="Two-component sensor histidine kinase"/>
    <property type="match status" value="1"/>
</dbReference>
<organism evidence="10 11">
    <name type="scientific">Ectothiorhodospira magna</name>
    <dbReference type="NCBI Taxonomy" id="867345"/>
    <lineage>
        <taxon>Bacteria</taxon>
        <taxon>Pseudomonadati</taxon>
        <taxon>Pseudomonadota</taxon>
        <taxon>Gammaproteobacteria</taxon>
        <taxon>Chromatiales</taxon>
        <taxon>Ectothiorhodospiraceae</taxon>
        <taxon>Ectothiorhodospira</taxon>
    </lineage>
</organism>
<dbReference type="SUPFAM" id="SSF55874">
    <property type="entry name" value="ATPase domain of HSP90 chaperone/DNA topoisomerase II/histidine kinase"/>
    <property type="match status" value="1"/>
</dbReference>
<name>A0A1H9AD32_9GAMM</name>
<dbReference type="Gene3D" id="1.10.287.130">
    <property type="match status" value="1"/>
</dbReference>
<proteinExistence type="predicted"/>
<keyword evidence="6" id="KW-0902">Two-component regulatory system</keyword>
<dbReference type="Pfam" id="PF02518">
    <property type="entry name" value="HATPase_c"/>
    <property type="match status" value="1"/>
</dbReference>
<dbReference type="Gene3D" id="3.30.565.10">
    <property type="entry name" value="Histidine kinase-like ATPase, C-terminal domain"/>
    <property type="match status" value="1"/>
</dbReference>
<evidence type="ECO:0000256" key="5">
    <source>
        <dbReference type="ARBA" id="ARBA00022777"/>
    </source>
</evidence>
<dbReference type="CDD" id="cd00082">
    <property type="entry name" value="HisKA"/>
    <property type="match status" value="1"/>
</dbReference>
<evidence type="ECO:0000256" key="4">
    <source>
        <dbReference type="ARBA" id="ARBA00022679"/>
    </source>
</evidence>
<sequence>MKALQDLLKRFVGEERAQQAFQQYAQARGLDMGQMREADGELILMCERLLAGSIGTASARIMVSNVARGNVVRLEDVMEILDEASQVITYSQQLEAKSRELEAATAELRAANAQLQQLDRMKDDFISTVTHELRTPLTSIRSFAEILHDHPDLETAKRQEFLGIIISESERLTRLINQVLDLAKLESGAMRWYIRRLDLVEILTEAAAAMGQLFRDKKVDLTLALPAQPVWLPTDRDRLMQVLINLLSNAVKFTPPDTGQVVLRLTPMADGGVQVAVEDNGPGIPAEALPTLFEKFCQVGDALTDKPEGTGLGLAICKNIVQRLGGRIWVETEPGQGSRFMFTLPVPRSPEVSDD</sequence>